<dbReference type="Proteomes" id="UP000077037">
    <property type="component" value="Unassembled WGS sequence"/>
</dbReference>
<dbReference type="AlphaFoldDB" id="A0A157RM61"/>
<proteinExistence type="predicted"/>
<protein>
    <submittedName>
        <fullName evidence="1">Uncharacterized protein</fullName>
    </submittedName>
</protein>
<dbReference type="RefSeq" id="WP_066420972.1">
    <property type="nucleotide sequence ID" value="NZ_FKBS01000029.1"/>
</dbReference>
<accession>A0A157RM61</accession>
<name>A0A157RM61_9BORD</name>
<organism evidence="1 2">
    <name type="scientific">Bordetella ansorpii</name>
    <dbReference type="NCBI Taxonomy" id="288768"/>
    <lineage>
        <taxon>Bacteria</taxon>
        <taxon>Pseudomonadati</taxon>
        <taxon>Pseudomonadota</taxon>
        <taxon>Betaproteobacteria</taxon>
        <taxon>Burkholderiales</taxon>
        <taxon>Alcaligenaceae</taxon>
        <taxon>Bordetella</taxon>
    </lineage>
</organism>
<sequence length="131" mass="13903">MDAIAWMAAQAISPSGAAKAAPVARRISRRPPPLVQRLDGSTISVPAAQAELREGVLSVLRQHGARKIVDIRALLSTSFFVADNARGQASEVAGALRALYKTGAVTRTDTMPYEWTAATASEQKSTGDQQK</sequence>
<evidence type="ECO:0000313" key="1">
    <source>
        <dbReference type="EMBL" id="SAI59081.1"/>
    </source>
</evidence>
<dbReference type="OrthoDB" id="9979969at2"/>
<evidence type="ECO:0000313" key="2">
    <source>
        <dbReference type="Proteomes" id="UP000077037"/>
    </source>
</evidence>
<gene>
    <name evidence="1" type="ORF">SAMEA1982600_05217</name>
</gene>
<reference evidence="1 2" key="1">
    <citation type="submission" date="2016-03" db="EMBL/GenBank/DDBJ databases">
        <authorList>
            <consortium name="Pathogen Informatics"/>
        </authorList>
    </citation>
    <scope>NUCLEOTIDE SEQUENCE [LARGE SCALE GENOMIC DNA]</scope>
    <source>
        <strain evidence="1 2">NCTC13364</strain>
    </source>
</reference>
<dbReference type="EMBL" id="FKBS01000029">
    <property type="protein sequence ID" value="SAI59081.1"/>
    <property type="molecule type" value="Genomic_DNA"/>
</dbReference>